<comment type="similarity">
    <text evidence="2">Belongs to the MTB12 family.</text>
</comment>
<sequence>MTPVSGADGTSRDRSTAAPFMAGLVIFVLVVIAIGLLNFFGDDAPPPDQQVALAAVGQNDALQRQSYADFRTYTCAGQQGSEADVLAAQRDSVGQHGERFVDDVTDIAIDGDRATAKVTYHFDKAPDAKNTVEMTFVREGEAWKVCSPGPR</sequence>
<organism evidence="5 6">
    <name type="scientific">Mycolicibacterium rutilum</name>
    <name type="common">Mycobacterium rutilum</name>
    <dbReference type="NCBI Taxonomy" id="370526"/>
    <lineage>
        <taxon>Bacteria</taxon>
        <taxon>Bacillati</taxon>
        <taxon>Actinomycetota</taxon>
        <taxon>Actinomycetes</taxon>
        <taxon>Mycobacteriales</taxon>
        <taxon>Mycobacteriaceae</taxon>
        <taxon>Mycolicibacterium</taxon>
    </lineage>
</organism>
<evidence type="ECO:0000259" key="4">
    <source>
        <dbReference type="Pfam" id="PF26580"/>
    </source>
</evidence>
<keyword evidence="3" id="KW-0812">Transmembrane</keyword>
<reference evidence="6" key="1">
    <citation type="submission" date="2016-10" db="EMBL/GenBank/DDBJ databases">
        <authorList>
            <person name="Varghese N."/>
            <person name="Submissions S."/>
        </authorList>
    </citation>
    <scope>NUCLEOTIDE SEQUENCE [LARGE SCALE GENOMIC DNA]</scope>
    <source>
        <strain evidence="6">DSM 45405</strain>
    </source>
</reference>
<keyword evidence="1" id="KW-0732">Signal</keyword>
<protein>
    <recommendedName>
        <fullName evidence="4">Low molecular weight antigen MTB12-like C-terminal domain-containing protein</fullName>
    </recommendedName>
</protein>
<proteinExistence type="inferred from homology"/>
<feature type="transmembrane region" description="Helical" evidence="3">
    <location>
        <begin position="20"/>
        <end position="40"/>
    </location>
</feature>
<dbReference type="InterPro" id="IPR058644">
    <property type="entry name" value="Mtb12-like_C"/>
</dbReference>
<dbReference type="Gene3D" id="3.10.450.50">
    <property type="match status" value="1"/>
</dbReference>
<evidence type="ECO:0000256" key="3">
    <source>
        <dbReference type="SAM" id="Phobius"/>
    </source>
</evidence>
<accession>A0A1H6IUF5</accession>
<dbReference type="STRING" id="370526.SAMN04489835_0685"/>
<name>A0A1H6IUF5_MYCRU</name>
<dbReference type="EMBL" id="LT629971">
    <property type="protein sequence ID" value="SEH50714.1"/>
    <property type="molecule type" value="Genomic_DNA"/>
</dbReference>
<keyword evidence="6" id="KW-1185">Reference proteome</keyword>
<gene>
    <name evidence="5" type="ORF">SAMN04489835_0685</name>
</gene>
<feature type="domain" description="Low molecular weight antigen MTB12-like C-terminal" evidence="4">
    <location>
        <begin position="98"/>
        <end position="145"/>
    </location>
</feature>
<evidence type="ECO:0000256" key="1">
    <source>
        <dbReference type="ARBA" id="ARBA00022729"/>
    </source>
</evidence>
<keyword evidence="3" id="KW-1133">Transmembrane helix</keyword>
<dbReference type="Proteomes" id="UP000182915">
    <property type="component" value="Chromosome I"/>
</dbReference>
<evidence type="ECO:0000256" key="2">
    <source>
        <dbReference type="ARBA" id="ARBA00093774"/>
    </source>
</evidence>
<evidence type="ECO:0000313" key="5">
    <source>
        <dbReference type="EMBL" id="SEH50714.1"/>
    </source>
</evidence>
<keyword evidence="3" id="KW-0472">Membrane</keyword>
<dbReference type="AlphaFoldDB" id="A0A1H6IUF5"/>
<dbReference type="Pfam" id="PF26580">
    <property type="entry name" value="Mtb12_C"/>
    <property type="match status" value="1"/>
</dbReference>
<evidence type="ECO:0000313" key="6">
    <source>
        <dbReference type="Proteomes" id="UP000182915"/>
    </source>
</evidence>